<dbReference type="RefSeq" id="WP_170133512.1">
    <property type="nucleotide sequence ID" value="NZ_QJKB01000003.1"/>
</dbReference>
<sequence length="249" mass="27555">MPEQMPARPSGNAAEFVAQSDDVFGRIASRYDRLCDLFSFGIHRMWKRRVADIIAQEEWQTLLDGATGTGDIMLRVLKKQIPASRRIIASDISPQMLAIAQSKLGQHGEQVRLSQLDMHSMPDIASGSVDAYSISLGLKICQRHLALQEALRVLRPGGRLIILEASNIRPAWLHRAYLMYMAICTPAIGWIATGGDASAYKYLLHGVREFPGAEQLAAEMREMGFSDIQFERLSLGIVAVHTARKPGLA</sequence>
<evidence type="ECO:0000256" key="5">
    <source>
        <dbReference type="ARBA" id="ARBA00022691"/>
    </source>
</evidence>
<dbReference type="CDD" id="cd02440">
    <property type="entry name" value="AdoMet_MTases"/>
    <property type="match status" value="1"/>
</dbReference>
<keyword evidence="4" id="KW-0831">Ubiquinone biosynthesis</keyword>
<evidence type="ECO:0000256" key="3">
    <source>
        <dbReference type="ARBA" id="ARBA00022679"/>
    </source>
</evidence>
<dbReference type="SUPFAM" id="SSF53335">
    <property type="entry name" value="S-adenosyl-L-methionine-dependent methyltransferases"/>
    <property type="match status" value="1"/>
</dbReference>
<evidence type="ECO:0000313" key="6">
    <source>
        <dbReference type="EMBL" id="PXX44206.1"/>
    </source>
</evidence>
<dbReference type="PROSITE" id="PS01184">
    <property type="entry name" value="UBIE_2"/>
    <property type="match status" value="1"/>
</dbReference>
<dbReference type="Gene3D" id="3.40.50.150">
    <property type="entry name" value="Vaccinia Virus protein VP39"/>
    <property type="match status" value="1"/>
</dbReference>
<keyword evidence="2 6" id="KW-0489">Methyltransferase</keyword>
<dbReference type="GO" id="GO:0032259">
    <property type="term" value="P:methylation"/>
    <property type="evidence" value="ECO:0007669"/>
    <property type="project" value="UniProtKB-KW"/>
</dbReference>
<evidence type="ECO:0000256" key="2">
    <source>
        <dbReference type="ARBA" id="ARBA00022603"/>
    </source>
</evidence>
<comment type="caution">
    <text evidence="6">The sequence shown here is derived from an EMBL/GenBank/DDBJ whole genome shotgun (WGS) entry which is preliminary data.</text>
</comment>
<protein>
    <submittedName>
        <fullName evidence="6">Demethylmenaquinone methyltransferase/2-methoxy-6-polyprenyl-1,4-benzoquinol methylase</fullName>
    </submittedName>
</protein>
<accession>A0A318JBV3</accession>
<organism evidence="6 7">
    <name type="scientific">Undibacterium pigrum</name>
    <dbReference type="NCBI Taxonomy" id="401470"/>
    <lineage>
        <taxon>Bacteria</taxon>
        <taxon>Pseudomonadati</taxon>
        <taxon>Pseudomonadota</taxon>
        <taxon>Betaproteobacteria</taxon>
        <taxon>Burkholderiales</taxon>
        <taxon>Oxalobacteraceae</taxon>
        <taxon>Undibacterium</taxon>
    </lineage>
</organism>
<dbReference type="GO" id="GO:0009234">
    <property type="term" value="P:menaquinone biosynthetic process"/>
    <property type="evidence" value="ECO:0007669"/>
    <property type="project" value="UniProtKB-KW"/>
</dbReference>
<dbReference type="InterPro" id="IPR029063">
    <property type="entry name" value="SAM-dependent_MTases_sf"/>
</dbReference>
<keyword evidence="5" id="KW-0949">S-adenosyl-L-methionine</keyword>
<proteinExistence type="predicted"/>
<dbReference type="EMBL" id="QJKB01000003">
    <property type="protein sequence ID" value="PXX44206.1"/>
    <property type="molecule type" value="Genomic_DNA"/>
</dbReference>
<keyword evidence="3 6" id="KW-0808">Transferase</keyword>
<dbReference type="PROSITE" id="PS51608">
    <property type="entry name" value="SAM_MT_UBIE"/>
    <property type="match status" value="1"/>
</dbReference>
<dbReference type="PANTHER" id="PTHR43591:SF24">
    <property type="entry name" value="2-METHOXY-6-POLYPRENYL-1,4-BENZOQUINOL METHYLASE, MITOCHONDRIAL"/>
    <property type="match status" value="1"/>
</dbReference>
<dbReference type="InterPro" id="IPR023576">
    <property type="entry name" value="UbiE/COQ5_MeTrFase_CS"/>
</dbReference>
<reference evidence="6 7" key="1">
    <citation type="submission" date="2018-05" db="EMBL/GenBank/DDBJ databases">
        <title>Genomic Encyclopedia of Type Strains, Phase IV (KMG-IV): sequencing the most valuable type-strain genomes for metagenomic binning, comparative biology and taxonomic classification.</title>
        <authorList>
            <person name="Goeker M."/>
        </authorList>
    </citation>
    <scope>NUCLEOTIDE SEQUENCE [LARGE SCALE GENOMIC DNA]</scope>
    <source>
        <strain evidence="6 7">DSM 19792</strain>
    </source>
</reference>
<gene>
    <name evidence="6" type="ORF">DFR42_103475</name>
</gene>
<dbReference type="AlphaFoldDB" id="A0A318JBV3"/>
<dbReference type="Proteomes" id="UP000247792">
    <property type="component" value="Unassembled WGS sequence"/>
</dbReference>
<evidence type="ECO:0000256" key="4">
    <source>
        <dbReference type="ARBA" id="ARBA00022688"/>
    </source>
</evidence>
<keyword evidence="7" id="KW-1185">Reference proteome</keyword>
<dbReference type="PANTHER" id="PTHR43591">
    <property type="entry name" value="METHYLTRANSFERASE"/>
    <property type="match status" value="1"/>
</dbReference>
<evidence type="ECO:0000313" key="7">
    <source>
        <dbReference type="Proteomes" id="UP000247792"/>
    </source>
</evidence>
<dbReference type="Pfam" id="PF01209">
    <property type="entry name" value="Ubie_methyltran"/>
    <property type="match status" value="1"/>
</dbReference>
<name>A0A318JBV3_9BURK</name>
<dbReference type="GO" id="GO:0008168">
    <property type="term" value="F:methyltransferase activity"/>
    <property type="evidence" value="ECO:0007669"/>
    <property type="project" value="UniProtKB-KW"/>
</dbReference>
<dbReference type="NCBIfam" id="TIGR01934">
    <property type="entry name" value="MenG_MenH_UbiE"/>
    <property type="match status" value="1"/>
</dbReference>
<keyword evidence="1" id="KW-0474">Menaquinone biosynthesis</keyword>
<dbReference type="InterPro" id="IPR004033">
    <property type="entry name" value="UbiE/COQ5_MeTrFase"/>
</dbReference>
<evidence type="ECO:0000256" key="1">
    <source>
        <dbReference type="ARBA" id="ARBA00022428"/>
    </source>
</evidence>
<dbReference type="GO" id="GO:0006744">
    <property type="term" value="P:ubiquinone biosynthetic process"/>
    <property type="evidence" value="ECO:0007669"/>
    <property type="project" value="UniProtKB-KW"/>
</dbReference>